<dbReference type="EMBL" id="KZ305139">
    <property type="protein sequence ID" value="PIA25185.1"/>
    <property type="molecule type" value="Genomic_DNA"/>
</dbReference>
<dbReference type="AlphaFoldDB" id="A0A2G5C1R1"/>
<gene>
    <name evidence="3" type="ORF">AQUCO_12300020v1</name>
</gene>
<keyword evidence="1" id="KW-0508">mRNA splicing</keyword>
<dbReference type="STRING" id="218851.A0A2G5C1R1"/>
<dbReference type="InterPro" id="IPR007590">
    <property type="entry name" value="Saf4/Yju2"/>
</dbReference>
<dbReference type="GO" id="GO:0046872">
    <property type="term" value="F:metal ion binding"/>
    <property type="evidence" value="ECO:0007669"/>
    <property type="project" value="UniProtKB-KW"/>
</dbReference>
<comment type="subcellular location">
    <subcellularLocation>
        <location evidence="1">Nucleus</location>
    </subcellularLocation>
</comment>
<dbReference type="GO" id="GO:0000349">
    <property type="term" value="P:generation of catalytic spliceosome for first transesterification step"/>
    <property type="evidence" value="ECO:0007669"/>
    <property type="project" value="UniProtKB-UniRule"/>
</dbReference>
<dbReference type="InParanoid" id="A0A2G5C1R1"/>
<organism evidence="3 4">
    <name type="scientific">Aquilegia coerulea</name>
    <name type="common">Rocky mountain columbine</name>
    <dbReference type="NCBI Taxonomy" id="218851"/>
    <lineage>
        <taxon>Eukaryota</taxon>
        <taxon>Viridiplantae</taxon>
        <taxon>Streptophyta</taxon>
        <taxon>Embryophyta</taxon>
        <taxon>Tracheophyta</taxon>
        <taxon>Spermatophyta</taxon>
        <taxon>Magnoliopsida</taxon>
        <taxon>Ranunculales</taxon>
        <taxon>Ranunculaceae</taxon>
        <taxon>Thalictroideae</taxon>
        <taxon>Aquilegia</taxon>
    </lineage>
</organism>
<dbReference type="Proteomes" id="UP000230069">
    <property type="component" value="Unassembled WGS sequence"/>
</dbReference>
<dbReference type="OrthoDB" id="674963at2759"/>
<feature type="binding site" evidence="1">
    <location>
        <position position="46"/>
    </location>
    <ligand>
        <name>Zn(2+)</name>
        <dbReference type="ChEBI" id="CHEBI:29105"/>
    </ligand>
</feature>
<dbReference type="Pfam" id="PF04502">
    <property type="entry name" value="Saf4_Yju2"/>
    <property type="match status" value="1"/>
</dbReference>
<keyword evidence="1" id="KW-0479">Metal-binding</keyword>
<name>A0A2G5C1R1_AQUCA</name>
<feature type="binding site" evidence="1">
    <location>
        <position position="83"/>
    </location>
    <ligand>
        <name>Zn(2+)</name>
        <dbReference type="ChEBI" id="CHEBI:29105"/>
    </ligand>
</feature>
<dbReference type="HAMAP" id="MF_03226">
    <property type="entry name" value="YJU2"/>
    <property type="match status" value="1"/>
</dbReference>
<keyword evidence="1" id="KW-0862">Zinc</keyword>
<keyword evidence="1" id="KW-0539">Nucleus</keyword>
<dbReference type="GO" id="GO:0071006">
    <property type="term" value="C:U2-type catalytic step 1 spliceosome"/>
    <property type="evidence" value="ECO:0007669"/>
    <property type="project" value="UniProtKB-UniRule"/>
</dbReference>
<protein>
    <recommendedName>
        <fullName evidence="1">Splicing factor YJU2</fullName>
    </recommendedName>
</protein>
<keyword evidence="1" id="KW-0507">mRNA processing</keyword>
<sequence>MGERKVINKYYPPDFDQSKLKRTKQSSKKQMKVRNMLPMSIRCRTCGTFISKGTKFNSSKEVDTKTTYIGIKILRFYFKCNNCSAEFTLKTDPKNDDYVVEFGATRNFEPWQPTEVDMNEKINEKLDIMNDLEKRSRESKREIDIDANLDELMSLKSRHAGLSTDKMLEGLKEKELFKVEEEEASIKRIYQCTKAAVIHRIDDDDNDDEDLLHYSKERKRRKVVSEDGAVSSVVRRVTIVKKPSRVSVKEERQKKEPSETLKAIDDNYASDEE</sequence>
<evidence type="ECO:0000313" key="3">
    <source>
        <dbReference type="EMBL" id="PIA25185.1"/>
    </source>
</evidence>
<evidence type="ECO:0000313" key="4">
    <source>
        <dbReference type="Proteomes" id="UP000230069"/>
    </source>
</evidence>
<accession>A0A2G5C1R1</accession>
<comment type="subunit">
    <text evidence="1">Component of the spliceosome. Present in the activated B complex, the catalytically activated B* complex which catalyzes the branching, the catalytic step 1 C complex catalyzing the exon ligation, and the postcatalytic P complex containing the ligated exons (mRNA) and the excised lariat intron.</text>
</comment>
<reference evidence="3 4" key="1">
    <citation type="submission" date="2017-09" db="EMBL/GenBank/DDBJ databases">
        <title>WGS assembly of Aquilegia coerulea Goldsmith.</title>
        <authorList>
            <person name="Hodges S."/>
            <person name="Kramer E."/>
            <person name="Nordborg M."/>
            <person name="Tomkins J."/>
            <person name="Borevitz J."/>
            <person name="Derieg N."/>
            <person name="Yan J."/>
            <person name="Mihaltcheva S."/>
            <person name="Hayes R.D."/>
            <person name="Rokhsar D."/>
        </authorList>
    </citation>
    <scope>NUCLEOTIDE SEQUENCE [LARGE SCALE GENOMIC DNA]</scope>
    <source>
        <strain evidence="4">cv. Goldsmith</strain>
    </source>
</reference>
<keyword evidence="4" id="KW-1185">Reference proteome</keyword>
<feature type="compositionally biased region" description="Basic and acidic residues" evidence="2">
    <location>
        <begin position="247"/>
        <end position="265"/>
    </location>
</feature>
<keyword evidence="1" id="KW-0747">Spliceosome</keyword>
<feature type="binding site" evidence="1">
    <location>
        <position position="80"/>
    </location>
    <ligand>
        <name>Zn(2+)</name>
        <dbReference type="ChEBI" id="CHEBI:29105"/>
    </ligand>
</feature>
<evidence type="ECO:0000256" key="1">
    <source>
        <dbReference type="HAMAP-Rule" id="MF_03226"/>
    </source>
</evidence>
<feature type="region of interest" description="Disordered" evidence="2">
    <location>
        <begin position="245"/>
        <end position="273"/>
    </location>
</feature>
<comment type="similarity">
    <text evidence="1">Belongs to the CWC16 family. YJU2 subfamily.</text>
</comment>
<comment type="function">
    <text evidence="1">Part of the spliceosome which catalyzes two sequential transesterification reactions, first the excision of the non-coding intron from pre-mRNA and then the ligation of the coding exons to form the mature mRNA. Plays a role in stabilizing the structure of the spliceosome catalytic core and docking of the branch helix into the active site, producing 5'-exon and lariat intron-3'-intermediates.</text>
</comment>
<dbReference type="InterPro" id="IPR043701">
    <property type="entry name" value="Yju2"/>
</dbReference>
<evidence type="ECO:0000256" key="2">
    <source>
        <dbReference type="SAM" id="MobiDB-lite"/>
    </source>
</evidence>
<dbReference type="PANTHER" id="PTHR12111">
    <property type="entry name" value="SPLICING FACTOR YJU2"/>
    <property type="match status" value="1"/>
</dbReference>
<feature type="binding site" evidence="1">
    <location>
        <position position="43"/>
    </location>
    <ligand>
        <name>Zn(2+)</name>
        <dbReference type="ChEBI" id="CHEBI:29105"/>
    </ligand>
</feature>
<proteinExistence type="inferred from homology"/>